<evidence type="ECO:0000256" key="2">
    <source>
        <dbReference type="ARBA" id="ARBA00005882"/>
    </source>
</evidence>
<keyword evidence="8 11" id="KW-0249">Electron transport</keyword>
<keyword evidence="4 11" id="KW-0813">Transport</keyword>
<dbReference type="FunFam" id="3.30.160.190:FF:000001">
    <property type="entry name" value="NADH-ubiquinone oxidoreductase 21 kDa subunit mitochondrial"/>
    <property type="match status" value="1"/>
</dbReference>
<dbReference type="EMBL" id="GDHF01026315">
    <property type="protein sequence ID" value="JAI25999.1"/>
    <property type="molecule type" value="Transcribed_RNA"/>
</dbReference>
<dbReference type="InterPro" id="IPR038532">
    <property type="entry name" value="NDUFS4-like_sf"/>
</dbReference>
<dbReference type="Gene3D" id="3.30.160.190">
    <property type="entry name" value="atu1810 like domain"/>
    <property type="match status" value="1"/>
</dbReference>
<evidence type="ECO:0000256" key="10">
    <source>
        <dbReference type="ARBA" id="ARBA00023136"/>
    </source>
</evidence>
<evidence type="ECO:0000256" key="9">
    <source>
        <dbReference type="ARBA" id="ARBA00023128"/>
    </source>
</evidence>
<organism evidence="12">
    <name type="scientific">Bactrocera latifrons</name>
    <name type="common">Malaysian fruit fly</name>
    <name type="synonym">Chaetodacus latifrons</name>
    <dbReference type="NCBI Taxonomy" id="174628"/>
    <lineage>
        <taxon>Eukaryota</taxon>
        <taxon>Metazoa</taxon>
        <taxon>Ecdysozoa</taxon>
        <taxon>Arthropoda</taxon>
        <taxon>Hexapoda</taxon>
        <taxon>Insecta</taxon>
        <taxon>Pterygota</taxon>
        <taxon>Neoptera</taxon>
        <taxon>Endopterygota</taxon>
        <taxon>Diptera</taxon>
        <taxon>Brachycera</taxon>
        <taxon>Muscomorpha</taxon>
        <taxon>Tephritoidea</taxon>
        <taxon>Tephritidae</taxon>
        <taxon>Bactrocera</taxon>
        <taxon>Bactrocera</taxon>
    </lineage>
</organism>
<keyword evidence="12" id="KW-0830">Ubiquinone</keyword>
<keyword evidence="7 11" id="KW-0809">Transit peptide</keyword>
<dbReference type="Pfam" id="PF04800">
    <property type="entry name" value="NDUS4"/>
    <property type="match status" value="1"/>
</dbReference>
<dbReference type="GO" id="GO:0022900">
    <property type="term" value="P:electron transport chain"/>
    <property type="evidence" value="ECO:0007669"/>
    <property type="project" value="InterPro"/>
</dbReference>
<accession>A0A0K8UH60</accession>
<evidence type="ECO:0000256" key="4">
    <source>
        <dbReference type="ARBA" id="ARBA00022448"/>
    </source>
</evidence>
<keyword evidence="6 11" id="KW-0999">Mitochondrion inner membrane</keyword>
<dbReference type="PANTHER" id="PTHR12219:SF8">
    <property type="entry name" value="NADH DEHYDROGENASE [UBIQUINONE] IRON-SULFUR PROTEIN 4, MITOCHONDRIAL"/>
    <property type="match status" value="1"/>
</dbReference>
<evidence type="ECO:0000256" key="5">
    <source>
        <dbReference type="ARBA" id="ARBA00022660"/>
    </source>
</evidence>
<dbReference type="OrthoDB" id="3089at2759"/>
<evidence type="ECO:0000313" key="12">
    <source>
        <dbReference type="EMBL" id="JAI25999.1"/>
    </source>
</evidence>
<evidence type="ECO:0000256" key="7">
    <source>
        <dbReference type="ARBA" id="ARBA00022946"/>
    </source>
</evidence>
<comment type="subcellular location">
    <subcellularLocation>
        <location evidence="11">Mitochondrion inner membrane</location>
        <topology evidence="11">Peripheral membrane protein</topology>
        <orientation evidence="11">Matrix side</orientation>
    </subcellularLocation>
</comment>
<comment type="similarity">
    <text evidence="2 11">Belongs to the complex I NDUFS4 subunit family.</text>
</comment>
<evidence type="ECO:0000256" key="8">
    <source>
        <dbReference type="ARBA" id="ARBA00022982"/>
    </source>
</evidence>
<dbReference type="AlphaFoldDB" id="A0A0K8UH60"/>
<name>A0A0K8UH60_BACLA</name>
<reference evidence="12" key="1">
    <citation type="submission" date="2015-06" db="EMBL/GenBank/DDBJ databases">
        <authorList>
            <person name="Hoefler B.C."/>
            <person name="Straight P.D."/>
        </authorList>
    </citation>
    <scope>NUCLEOTIDE SEQUENCE</scope>
</reference>
<dbReference type="PANTHER" id="PTHR12219">
    <property type="entry name" value="NADH-UBIQUINONE OXIDOREDUCTASE"/>
    <property type="match status" value="1"/>
</dbReference>
<dbReference type="GO" id="GO:0005743">
    <property type="term" value="C:mitochondrial inner membrane"/>
    <property type="evidence" value="ECO:0007669"/>
    <property type="project" value="UniProtKB-SubCell"/>
</dbReference>
<protein>
    <recommendedName>
        <fullName evidence="3 11">NADH dehydrogenase [ubiquinone] iron-sulfur protein 4, mitochondrial</fullName>
    </recommendedName>
</protein>
<dbReference type="InterPro" id="IPR006885">
    <property type="entry name" value="NADH_UbQ_FeS_4_mit-like"/>
</dbReference>
<evidence type="ECO:0000256" key="6">
    <source>
        <dbReference type="ARBA" id="ARBA00022792"/>
    </source>
</evidence>
<proteinExistence type="inferred from homology"/>
<keyword evidence="10 11" id="KW-0472">Membrane</keyword>
<evidence type="ECO:0000256" key="1">
    <source>
        <dbReference type="ARBA" id="ARBA00003195"/>
    </source>
</evidence>
<sequence length="202" mass="23171">MSFVRQILAKTPQGVHWYVNISKVKIQCNSQVAYRAKTISNGSRCMSSVGSRDAPPIDVSQVIAQPEELERKRKLSGAITVPTKVDLSPISGVPEEHVKTRRVCIHLPPKNAMQSGTDNLNHWVIEFDNRERWENPLMGWTSTGDPLSNMEVTFGSKEEAIEHCERNGWRWFIDAEEKPKVERVKNYGLNFHWNRRTRTSTK</sequence>
<comment type="function">
    <text evidence="1 11">Accessory subunit of the mitochondrial membrane respiratory chain NADH dehydrogenase (Complex I), that is believed not to be involved in catalysis. Complex I functions in the transfer of electrons from NADH to the respiratory chain. The immediate electron acceptor for the enzyme is believed to be ubiquinone.</text>
</comment>
<evidence type="ECO:0000256" key="11">
    <source>
        <dbReference type="RuleBase" id="RU367010"/>
    </source>
</evidence>
<keyword evidence="5 11" id="KW-0679">Respiratory chain</keyword>
<gene>
    <name evidence="12" type="primary">Ndufs4_0</name>
    <name evidence="12" type="ORF">c0_g1_i2</name>
</gene>
<keyword evidence="9 11" id="KW-0496">Mitochondrion</keyword>
<evidence type="ECO:0000256" key="3">
    <source>
        <dbReference type="ARBA" id="ARBA00015796"/>
    </source>
</evidence>